<name>A0A1I3F3V2_SELRU</name>
<sequence length="127" mass="14021">MFKLGMSLVFGVISALIIVLTGLSSEARLTTVLLRSLIGFLLTGALVWLVTLILETKDIVGFDKNLELIEEMEKEEPKSPEEYEAEDAAAAAEAETQSAEEEQEHEQAEFKPLGSEDLRHMEAPSQN</sequence>
<accession>A0A1I3F3V2</accession>
<reference evidence="3 4" key="1">
    <citation type="submission" date="2016-10" db="EMBL/GenBank/DDBJ databases">
        <authorList>
            <person name="de Groot N.N."/>
        </authorList>
    </citation>
    <scope>NUCLEOTIDE SEQUENCE [LARGE SCALE GENOMIC DNA]</scope>
    <source>
        <strain evidence="3 4">Z108</strain>
    </source>
</reference>
<evidence type="ECO:0000256" key="1">
    <source>
        <dbReference type="SAM" id="MobiDB-lite"/>
    </source>
</evidence>
<feature type="transmembrane region" description="Helical" evidence="2">
    <location>
        <begin position="34"/>
        <end position="54"/>
    </location>
</feature>
<evidence type="ECO:0000313" key="3">
    <source>
        <dbReference type="EMBL" id="SFI05898.1"/>
    </source>
</evidence>
<evidence type="ECO:0000313" key="4">
    <source>
        <dbReference type="Proteomes" id="UP000183639"/>
    </source>
</evidence>
<protein>
    <submittedName>
        <fullName evidence="3">Uncharacterized protein</fullName>
    </submittedName>
</protein>
<keyword evidence="2" id="KW-0472">Membrane</keyword>
<feature type="compositionally biased region" description="Low complexity" evidence="1">
    <location>
        <begin position="88"/>
        <end position="97"/>
    </location>
</feature>
<feature type="compositionally biased region" description="Basic and acidic residues" evidence="1">
    <location>
        <begin position="105"/>
        <end position="127"/>
    </location>
</feature>
<feature type="region of interest" description="Disordered" evidence="1">
    <location>
        <begin position="72"/>
        <end position="127"/>
    </location>
</feature>
<proteinExistence type="predicted"/>
<keyword evidence="2" id="KW-1133">Transmembrane helix</keyword>
<dbReference type="RefSeq" id="WP_075443738.1">
    <property type="nucleotide sequence ID" value="NZ_FOQK01000013.1"/>
</dbReference>
<gene>
    <name evidence="3" type="ORF">SAMN04487861_1135</name>
</gene>
<organism evidence="3 4">
    <name type="scientific">Selenomonas ruminantium</name>
    <dbReference type="NCBI Taxonomy" id="971"/>
    <lineage>
        <taxon>Bacteria</taxon>
        <taxon>Bacillati</taxon>
        <taxon>Bacillota</taxon>
        <taxon>Negativicutes</taxon>
        <taxon>Selenomonadales</taxon>
        <taxon>Selenomonadaceae</taxon>
        <taxon>Selenomonas</taxon>
    </lineage>
</organism>
<dbReference type="OrthoDB" id="1666940at2"/>
<dbReference type="EMBL" id="FOQK01000013">
    <property type="protein sequence ID" value="SFI05898.1"/>
    <property type="molecule type" value="Genomic_DNA"/>
</dbReference>
<dbReference type="AlphaFoldDB" id="A0A1I3F3V2"/>
<evidence type="ECO:0000256" key="2">
    <source>
        <dbReference type="SAM" id="Phobius"/>
    </source>
</evidence>
<keyword evidence="2" id="KW-0812">Transmembrane</keyword>
<dbReference type="Proteomes" id="UP000183639">
    <property type="component" value="Unassembled WGS sequence"/>
</dbReference>